<comment type="caution">
    <text evidence="1">The sequence shown here is derived from an EMBL/GenBank/DDBJ whole genome shotgun (WGS) entry which is preliminary data.</text>
</comment>
<dbReference type="Proteomes" id="UP001501337">
    <property type="component" value="Unassembled WGS sequence"/>
</dbReference>
<dbReference type="InterPro" id="IPR053714">
    <property type="entry name" value="Iso_Racemase_Enz_sf"/>
</dbReference>
<dbReference type="InterPro" id="IPR026286">
    <property type="entry name" value="MaiA/AMDase"/>
</dbReference>
<proteinExistence type="predicted"/>
<accession>A0ABP7NSI5</accession>
<organism evidence="1 2">
    <name type="scientific">Allohahella marinimesophila</name>
    <dbReference type="NCBI Taxonomy" id="1054972"/>
    <lineage>
        <taxon>Bacteria</taxon>
        <taxon>Pseudomonadati</taxon>
        <taxon>Pseudomonadota</taxon>
        <taxon>Gammaproteobacteria</taxon>
        <taxon>Oceanospirillales</taxon>
        <taxon>Hahellaceae</taxon>
        <taxon>Allohahella</taxon>
    </lineage>
</organism>
<dbReference type="Gene3D" id="3.40.50.12500">
    <property type="match status" value="2"/>
</dbReference>
<reference evidence="2" key="1">
    <citation type="journal article" date="2019" name="Int. J. Syst. Evol. Microbiol.">
        <title>The Global Catalogue of Microorganisms (GCM) 10K type strain sequencing project: providing services to taxonomists for standard genome sequencing and annotation.</title>
        <authorList>
            <consortium name="The Broad Institute Genomics Platform"/>
            <consortium name="The Broad Institute Genome Sequencing Center for Infectious Disease"/>
            <person name="Wu L."/>
            <person name="Ma J."/>
        </authorList>
    </citation>
    <scope>NUCLEOTIDE SEQUENCE [LARGE SCALE GENOMIC DNA]</scope>
    <source>
        <strain evidence="2">JCM 17555</strain>
    </source>
</reference>
<protein>
    <recommendedName>
        <fullName evidence="3">Asp/Glu/hydantoin racemase</fullName>
    </recommendedName>
</protein>
<evidence type="ECO:0000313" key="2">
    <source>
        <dbReference type="Proteomes" id="UP001501337"/>
    </source>
</evidence>
<keyword evidence="2" id="KW-1185">Reference proteome</keyword>
<evidence type="ECO:0000313" key="1">
    <source>
        <dbReference type="EMBL" id="GAA3952935.1"/>
    </source>
</evidence>
<dbReference type="PANTHER" id="PTHR40267:SF1">
    <property type="entry name" value="BLR3294 PROTEIN"/>
    <property type="match status" value="1"/>
</dbReference>
<dbReference type="EMBL" id="BAABBO010000002">
    <property type="protein sequence ID" value="GAA3952935.1"/>
    <property type="molecule type" value="Genomic_DNA"/>
</dbReference>
<dbReference type="PANTHER" id="PTHR40267">
    <property type="entry name" value="BLR3294 PROTEIN"/>
    <property type="match status" value="1"/>
</dbReference>
<sequence length="110" mass="11877">MINPIRLGMLTPSSNTTLEPVTTEILAGLPETSAHFARFPVTEIALSDSALKQFDDTAILQAALLLAELEAELGIPIYDTISTVVWKSLRLAGADTARLTGWGSLFQETF</sequence>
<evidence type="ECO:0008006" key="3">
    <source>
        <dbReference type="Google" id="ProtNLM"/>
    </source>
</evidence>
<dbReference type="RefSeq" id="WP_344803919.1">
    <property type="nucleotide sequence ID" value="NZ_BAABBO010000002.1"/>
</dbReference>
<name>A0ABP7NSI5_9GAMM</name>
<gene>
    <name evidence="1" type="ORF">GCM10022278_09830</name>
</gene>